<keyword evidence="2 7" id="KW-0597">Phosphoprotein</keyword>
<evidence type="ECO:0000256" key="8">
    <source>
        <dbReference type="PROSITE-ProRule" id="PRU01091"/>
    </source>
</evidence>
<dbReference type="SMART" id="SM00448">
    <property type="entry name" value="REC"/>
    <property type="match status" value="1"/>
</dbReference>
<comment type="caution">
    <text evidence="11">The sequence shown here is derived from an EMBL/GenBank/DDBJ whole genome shotgun (WGS) entry which is preliminary data.</text>
</comment>
<accession>A0A2P8H8S5</accession>
<evidence type="ECO:0000313" key="12">
    <source>
        <dbReference type="Proteomes" id="UP000242310"/>
    </source>
</evidence>
<dbReference type="EMBL" id="PYAV01000014">
    <property type="protein sequence ID" value="PSL42569.1"/>
    <property type="molecule type" value="Genomic_DNA"/>
</dbReference>
<dbReference type="SUPFAM" id="SSF46894">
    <property type="entry name" value="C-terminal effector domain of the bipartite response regulators"/>
    <property type="match status" value="1"/>
</dbReference>
<dbReference type="Pfam" id="PF00072">
    <property type="entry name" value="Response_reg"/>
    <property type="match status" value="1"/>
</dbReference>
<keyword evidence="5 8" id="KW-0238">DNA-binding</keyword>
<dbReference type="Pfam" id="PF00486">
    <property type="entry name" value="Trans_reg_C"/>
    <property type="match status" value="1"/>
</dbReference>
<dbReference type="AlphaFoldDB" id="A0A2P8H8S5"/>
<reference evidence="11 12" key="1">
    <citation type="submission" date="2018-03" db="EMBL/GenBank/DDBJ databases">
        <title>Genomic Encyclopedia of Type Strains, Phase III (KMG-III): the genomes of soil and plant-associated and newly described type strains.</title>
        <authorList>
            <person name="Whitman W."/>
        </authorList>
    </citation>
    <scope>NUCLEOTIDE SEQUENCE [LARGE SCALE GENOMIC DNA]</scope>
    <source>
        <strain evidence="11 12">CGMCC 1.07653</strain>
    </source>
</reference>
<dbReference type="GO" id="GO:0032993">
    <property type="term" value="C:protein-DNA complex"/>
    <property type="evidence" value="ECO:0007669"/>
    <property type="project" value="TreeGrafter"/>
</dbReference>
<dbReference type="GO" id="GO:0000156">
    <property type="term" value="F:phosphorelay response regulator activity"/>
    <property type="evidence" value="ECO:0007669"/>
    <property type="project" value="TreeGrafter"/>
</dbReference>
<evidence type="ECO:0000256" key="5">
    <source>
        <dbReference type="ARBA" id="ARBA00023125"/>
    </source>
</evidence>
<dbReference type="PROSITE" id="PS51755">
    <property type="entry name" value="OMPR_PHOB"/>
    <property type="match status" value="1"/>
</dbReference>
<dbReference type="Gene3D" id="3.40.50.2300">
    <property type="match status" value="1"/>
</dbReference>
<organism evidence="11 12">
    <name type="scientific">Salsuginibacillus halophilus</name>
    <dbReference type="NCBI Taxonomy" id="517424"/>
    <lineage>
        <taxon>Bacteria</taxon>
        <taxon>Bacillati</taxon>
        <taxon>Bacillota</taxon>
        <taxon>Bacilli</taxon>
        <taxon>Bacillales</taxon>
        <taxon>Bacillaceae</taxon>
        <taxon>Salsuginibacillus</taxon>
    </lineage>
</organism>
<dbReference type="SUPFAM" id="SSF52172">
    <property type="entry name" value="CheY-like"/>
    <property type="match status" value="1"/>
</dbReference>
<dbReference type="GO" id="GO:0006355">
    <property type="term" value="P:regulation of DNA-templated transcription"/>
    <property type="evidence" value="ECO:0007669"/>
    <property type="project" value="InterPro"/>
</dbReference>
<comment type="subcellular location">
    <subcellularLocation>
        <location evidence="1">Cytoplasm</location>
    </subcellularLocation>
</comment>
<feature type="domain" description="Response regulatory" evidence="9">
    <location>
        <begin position="3"/>
        <end position="117"/>
    </location>
</feature>
<dbReference type="OrthoDB" id="9790442at2"/>
<evidence type="ECO:0000256" key="4">
    <source>
        <dbReference type="ARBA" id="ARBA00023015"/>
    </source>
</evidence>
<keyword evidence="4" id="KW-0805">Transcription regulation</keyword>
<evidence type="ECO:0000256" key="1">
    <source>
        <dbReference type="ARBA" id="ARBA00004496"/>
    </source>
</evidence>
<dbReference type="CDD" id="cd00383">
    <property type="entry name" value="trans_reg_C"/>
    <property type="match status" value="1"/>
</dbReference>
<evidence type="ECO:0000256" key="7">
    <source>
        <dbReference type="PROSITE-ProRule" id="PRU00169"/>
    </source>
</evidence>
<name>A0A2P8H8S5_9BACI</name>
<dbReference type="Proteomes" id="UP000242310">
    <property type="component" value="Unassembled WGS sequence"/>
</dbReference>
<proteinExistence type="predicted"/>
<dbReference type="InterPro" id="IPR011006">
    <property type="entry name" value="CheY-like_superfamily"/>
</dbReference>
<dbReference type="InterPro" id="IPR036388">
    <property type="entry name" value="WH-like_DNA-bd_sf"/>
</dbReference>
<dbReference type="PROSITE" id="PS50110">
    <property type="entry name" value="RESPONSE_REGULATORY"/>
    <property type="match status" value="1"/>
</dbReference>
<evidence type="ECO:0000259" key="9">
    <source>
        <dbReference type="PROSITE" id="PS50110"/>
    </source>
</evidence>
<feature type="domain" description="OmpR/PhoB-type" evidence="10">
    <location>
        <begin position="126"/>
        <end position="225"/>
    </location>
</feature>
<dbReference type="Gene3D" id="6.10.250.690">
    <property type="match status" value="1"/>
</dbReference>
<dbReference type="Gene3D" id="1.10.10.10">
    <property type="entry name" value="Winged helix-like DNA-binding domain superfamily/Winged helix DNA-binding domain"/>
    <property type="match status" value="1"/>
</dbReference>
<dbReference type="RefSeq" id="WP_106589641.1">
    <property type="nucleotide sequence ID" value="NZ_PYAV01000014.1"/>
</dbReference>
<evidence type="ECO:0000313" key="11">
    <source>
        <dbReference type="EMBL" id="PSL42569.1"/>
    </source>
</evidence>
<keyword evidence="3" id="KW-0902">Two-component regulatory system</keyword>
<dbReference type="InterPro" id="IPR016032">
    <property type="entry name" value="Sig_transdc_resp-reg_C-effctor"/>
</dbReference>
<keyword evidence="6" id="KW-0804">Transcription</keyword>
<dbReference type="GO" id="GO:0005829">
    <property type="term" value="C:cytosol"/>
    <property type="evidence" value="ECO:0007669"/>
    <property type="project" value="TreeGrafter"/>
</dbReference>
<protein>
    <submittedName>
        <fullName evidence="11">DNA-binding response OmpR family regulator</fullName>
    </submittedName>
</protein>
<dbReference type="GO" id="GO:0000976">
    <property type="term" value="F:transcription cis-regulatory region binding"/>
    <property type="evidence" value="ECO:0007669"/>
    <property type="project" value="TreeGrafter"/>
</dbReference>
<feature type="DNA-binding region" description="OmpR/PhoB-type" evidence="8">
    <location>
        <begin position="126"/>
        <end position="225"/>
    </location>
</feature>
<sequence>MARLLIVDDEQQMIDLLKVIFKSSSYELYSAANGREAIDIINNVDIDLVLLDIMMPEMNGLTMLKTLRESGETAGVIIVSALGETDQIVQGLQAGADDYVTKPFEPGELSARTEAVLRRRGIPAALMNTHIGDLTIDRERREVKVGSYALKLTNKEYLLLDTMIARPGGVFTRDELLDQIWTPGEERTDRSVDAHIKNIREKFRKAGLEQNYIETVWGVGYRVKDDPL</sequence>
<evidence type="ECO:0000259" key="10">
    <source>
        <dbReference type="PROSITE" id="PS51755"/>
    </source>
</evidence>
<dbReference type="SMART" id="SM00862">
    <property type="entry name" value="Trans_reg_C"/>
    <property type="match status" value="1"/>
</dbReference>
<feature type="modified residue" description="4-aspartylphosphate" evidence="7">
    <location>
        <position position="52"/>
    </location>
</feature>
<evidence type="ECO:0000256" key="3">
    <source>
        <dbReference type="ARBA" id="ARBA00023012"/>
    </source>
</evidence>
<evidence type="ECO:0000256" key="6">
    <source>
        <dbReference type="ARBA" id="ARBA00023163"/>
    </source>
</evidence>
<dbReference type="PANTHER" id="PTHR48111:SF1">
    <property type="entry name" value="TWO-COMPONENT RESPONSE REGULATOR ORR33"/>
    <property type="match status" value="1"/>
</dbReference>
<gene>
    <name evidence="11" type="ORF">B0H94_11443</name>
</gene>
<dbReference type="PANTHER" id="PTHR48111">
    <property type="entry name" value="REGULATOR OF RPOS"/>
    <property type="match status" value="1"/>
</dbReference>
<dbReference type="InterPro" id="IPR001867">
    <property type="entry name" value="OmpR/PhoB-type_DNA-bd"/>
</dbReference>
<dbReference type="InterPro" id="IPR039420">
    <property type="entry name" value="WalR-like"/>
</dbReference>
<dbReference type="InterPro" id="IPR001789">
    <property type="entry name" value="Sig_transdc_resp-reg_receiver"/>
</dbReference>
<dbReference type="CDD" id="cd17574">
    <property type="entry name" value="REC_OmpR"/>
    <property type="match status" value="1"/>
</dbReference>
<keyword evidence="12" id="KW-1185">Reference proteome</keyword>
<evidence type="ECO:0000256" key="2">
    <source>
        <dbReference type="ARBA" id="ARBA00022553"/>
    </source>
</evidence>